<dbReference type="GO" id="GO:0003677">
    <property type="term" value="F:DNA binding"/>
    <property type="evidence" value="ECO:0007669"/>
    <property type="project" value="InterPro"/>
</dbReference>
<sequence>MVRRRRSEAQRWQIIRMRSSGLSYKAIGRQMGYHYTVASRLVRKRIQTNNVKDLPRSGRPFVTSQREDRALQRLVRRMPFATSPVLKREWLPHRQLSTRTLRNRLKSAGLKSRSVIRRPMLPDRHQQLRLAWYLIRRGWNLRNWPKIYWSDESRFGDIKIQHIPQETSKQLSLTVEAL</sequence>
<dbReference type="OrthoDB" id="6136717at2759"/>
<dbReference type="AlphaFoldDB" id="A0A8S3R0W9"/>
<comment type="caution">
    <text evidence="2">The sequence shown here is derived from an EMBL/GenBank/DDBJ whole genome shotgun (WGS) entry which is preliminary data.</text>
</comment>
<reference evidence="2" key="1">
    <citation type="submission" date="2021-03" db="EMBL/GenBank/DDBJ databases">
        <authorList>
            <person name="Bekaert M."/>
        </authorList>
    </citation>
    <scope>NUCLEOTIDE SEQUENCE</scope>
</reference>
<feature type="domain" description="Transposase Tc1-like" evidence="1">
    <location>
        <begin position="68"/>
        <end position="132"/>
    </location>
</feature>
<dbReference type="Proteomes" id="UP000683360">
    <property type="component" value="Unassembled WGS sequence"/>
</dbReference>
<proteinExistence type="predicted"/>
<organism evidence="2 3">
    <name type="scientific">Mytilus edulis</name>
    <name type="common">Blue mussel</name>
    <dbReference type="NCBI Taxonomy" id="6550"/>
    <lineage>
        <taxon>Eukaryota</taxon>
        <taxon>Metazoa</taxon>
        <taxon>Spiralia</taxon>
        <taxon>Lophotrochozoa</taxon>
        <taxon>Mollusca</taxon>
        <taxon>Bivalvia</taxon>
        <taxon>Autobranchia</taxon>
        <taxon>Pteriomorphia</taxon>
        <taxon>Mytilida</taxon>
        <taxon>Mytiloidea</taxon>
        <taxon>Mytilidae</taxon>
        <taxon>Mytilinae</taxon>
        <taxon>Mytilus</taxon>
    </lineage>
</organism>
<name>A0A8S3R0W9_MYTED</name>
<evidence type="ECO:0000259" key="1">
    <source>
        <dbReference type="Pfam" id="PF01498"/>
    </source>
</evidence>
<dbReference type="InterPro" id="IPR002492">
    <property type="entry name" value="Transposase_Tc1-like"/>
</dbReference>
<dbReference type="SUPFAM" id="SSF46689">
    <property type="entry name" value="Homeodomain-like"/>
    <property type="match status" value="1"/>
</dbReference>
<evidence type="ECO:0000313" key="2">
    <source>
        <dbReference type="EMBL" id="CAG2202632.1"/>
    </source>
</evidence>
<evidence type="ECO:0000313" key="3">
    <source>
        <dbReference type="Proteomes" id="UP000683360"/>
    </source>
</evidence>
<dbReference type="Pfam" id="PF01498">
    <property type="entry name" value="HTH_Tnp_Tc3_2"/>
    <property type="match status" value="1"/>
</dbReference>
<protein>
    <recommendedName>
        <fullName evidence="1">Transposase Tc1-like domain-containing protein</fullName>
    </recommendedName>
</protein>
<dbReference type="GO" id="GO:0006313">
    <property type="term" value="P:DNA transposition"/>
    <property type="evidence" value="ECO:0007669"/>
    <property type="project" value="InterPro"/>
</dbReference>
<dbReference type="InterPro" id="IPR009057">
    <property type="entry name" value="Homeodomain-like_sf"/>
</dbReference>
<dbReference type="GO" id="GO:0015074">
    <property type="term" value="P:DNA integration"/>
    <property type="evidence" value="ECO:0007669"/>
    <property type="project" value="InterPro"/>
</dbReference>
<accession>A0A8S3R0W9</accession>
<gene>
    <name evidence="2" type="ORF">MEDL_17180</name>
</gene>
<dbReference type="EMBL" id="CAJPWZ010000892">
    <property type="protein sequence ID" value="CAG2202632.1"/>
    <property type="molecule type" value="Genomic_DNA"/>
</dbReference>
<keyword evidence="3" id="KW-1185">Reference proteome</keyword>